<proteinExistence type="inferred from homology"/>
<dbReference type="GO" id="GO:0003677">
    <property type="term" value="F:DNA binding"/>
    <property type="evidence" value="ECO:0007669"/>
    <property type="project" value="UniProtKB-KW"/>
</dbReference>
<evidence type="ECO:0000259" key="6">
    <source>
        <dbReference type="Pfam" id="PF04542"/>
    </source>
</evidence>
<dbReference type="NCBIfam" id="TIGR02937">
    <property type="entry name" value="sigma70-ECF"/>
    <property type="match status" value="1"/>
</dbReference>
<dbReference type="Gene3D" id="1.10.10.10">
    <property type="entry name" value="Winged helix-like DNA-binding domain superfamily/Winged helix DNA-binding domain"/>
    <property type="match status" value="1"/>
</dbReference>
<dbReference type="Gene3D" id="1.10.1740.10">
    <property type="match status" value="1"/>
</dbReference>
<dbReference type="InterPro" id="IPR007627">
    <property type="entry name" value="RNA_pol_sigma70_r2"/>
</dbReference>
<gene>
    <name evidence="8" type="ORF">D2V05_08325</name>
    <name evidence="9" type="ORF">FQ017_08250</name>
</gene>
<organism evidence="8 10">
    <name type="scientific">Flagellimonas pelagia</name>
    <dbReference type="NCBI Taxonomy" id="2306998"/>
    <lineage>
        <taxon>Bacteria</taxon>
        <taxon>Pseudomonadati</taxon>
        <taxon>Bacteroidota</taxon>
        <taxon>Flavobacteriia</taxon>
        <taxon>Flavobacteriales</taxon>
        <taxon>Flavobacteriaceae</taxon>
        <taxon>Flagellimonas</taxon>
    </lineage>
</organism>
<dbReference type="GO" id="GO:0006352">
    <property type="term" value="P:DNA-templated transcription initiation"/>
    <property type="evidence" value="ECO:0007669"/>
    <property type="project" value="InterPro"/>
</dbReference>
<name>A0A3A1NJ78_9FLAO</name>
<dbReference type="Pfam" id="PF04542">
    <property type="entry name" value="Sigma70_r2"/>
    <property type="match status" value="1"/>
</dbReference>
<evidence type="ECO:0000256" key="4">
    <source>
        <dbReference type="ARBA" id="ARBA00023125"/>
    </source>
</evidence>
<dbReference type="SUPFAM" id="SSF88659">
    <property type="entry name" value="Sigma3 and sigma4 domains of RNA polymerase sigma factors"/>
    <property type="match status" value="1"/>
</dbReference>
<comment type="caution">
    <text evidence="8">The sequence shown here is derived from an EMBL/GenBank/DDBJ whole genome shotgun (WGS) entry which is preliminary data.</text>
</comment>
<dbReference type="Pfam" id="PF08281">
    <property type="entry name" value="Sigma70_r4_2"/>
    <property type="match status" value="1"/>
</dbReference>
<dbReference type="GO" id="GO:0016987">
    <property type="term" value="F:sigma factor activity"/>
    <property type="evidence" value="ECO:0007669"/>
    <property type="project" value="UniProtKB-KW"/>
</dbReference>
<comment type="similarity">
    <text evidence="1">Belongs to the sigma-70 factor family. ECF subfamily.</text>
</comment>
<evidence type="ECO:0000313" key="10">
    <source>
        <dbReference type="Proteomes" id="UP000266691"/>
    </source>
</evidence>
<accession>A0A3A1NJ78</accession>
<reference evidence="8 10" key="1">
    <citation type="submission" date="2018-08" db="EMBL/GenBank/DDBJ databases">
        <title>Proposal of Muricauda 72 sp.nov. and Muricauda NH166 sp.nov., isolated from seawater.</title>
        <authorList>
            <person name="Cheng H."/>
            <person name="Wu Y.-H."/>
            <person name="Guo L.-L."/>
            <person name="Xu X.-W."/>
        </authorList>
    </citation>
    <scope>NUCLEOTIDE SEQUENCE [LARGE SCALE GENOMIC DNA]</scope>
    <source>
        <strain evidence="8 10">72</strain>
    </source>
</reference>
<dbReference type="InterPro" id="IPR036388">
    <property type="entry name" value="WH-like_DNA-bd_sf"/>
</dbReference>
<dbReference type="PANTHER" id="PTHR43133:SF8">
    <property type="entry name" value="RNA POLYMERASE SIGMA FACTOR HI_1459-RELATED"/>
    <property type="match status" value="1"/>
</dbReference>
<dbReference type="InterPro" id="IPR013325">
    <property type="entry name" value="RNA_pol_sigma_r2"/>
</dbReference>
<keyword evidence="5" id="KW-0804">Transcription</keyword>
<evidence type="ECO:0000313" key="11">
    <source>
        <dbReference type="Proteomes" id="UP000321621"/>
    </source>
</evidence>
<keyword evidence="11" id="KW-1185">Reference proteome</keyword>
<dbReference type="PANTHER" id="PTHR43133">
    <property type="entry name" value="RNA POLYMERASE ECF-TYPE SIGMA FACTO"/>
    <property type="match status" value="1"/>
</dbReference>
<reference evidence="9 11" key="2">
    <citation type="submission" date="2019-07" db="EMBL/GenBank/DDBJ databases">
        <title>Draft genome of two Muricauda strains isolated from deep sea.</title>
        <authorList>
            <person name="Sun C."/>
        </authorList>
    </citation>
    <scope>NUCLEOTIDE SEQUENCE [LARGE SCALE GENOMIC DNA]</scope>
    <source>
        <strain evidence="9 11">72</strain>
    </source>
</reference>
<keyword evidence="2" id="KW-0805">Transcription regulation</keyword>
<dbReference type="InterPro" id="IPR013324">
    <property type="entry name" value="RNA_pol_sigma_r3/r4-like"/>
</dbReference>
<evidence type="ECO:0000259" key="7">
    <source>
        <dbReference type="Pfam" id="PF08281"/>
    </source>
</evidence>
<dbReference type="EMBL" id="QXFI01000021">
    <property type="protein sequence ID" value="RIV44955.1"/>
    <property type="molecule type" value="Genomic_DNA"/>
</dbReference>
<dbReference type="OrthoDB" id="1163416at2"/>
<evidence type="ECO:0000313" key="9">
    <source>
        <dbReference type="EMBL" id="TXJ95866.1"/>
    </source>
</evidence>
<evidence type="ECO:0000256" key="1">
    <source>
        <dbReference type="ARBA" id="ARBA00010641"/>
    </source>
</evidence>
<dbReference type="EMBL" id="VNWK01000021">
    <property type="protein sequence ID" value="TXJ95866.1"/>
    <property type="molecule type" value="Genomic_DNA"/>
</dbReference>
<dbReference type="RefSeq" id="WP_119647206.1">
    <property type="nucleotide sequence ID" value="NZ_QXFI01000021.1"/>
</dbReference>
<dbReference type="Proteomes" id="UP000266691">
    <property type="component" value="Unassembled WGS sequence"/>
</dbReference>
<evidence type="ECO:0000313" key="8">
    <source>
        <dbReference type="EMBL" id="RIV44955.1"/>
    </source>
</evidence>
<protein>
    <submittedName>
        <fullName evidence="8">Sigma-70 family RNA polymerase sigma factor</fullName>
    </submittedName>
</protein>
<evidence type="ECO:0000256" key="5">
    <source>
        <dbReference type="ARBA" id="ARBA00023163"/>
    </source>
</evidence>
<evidence type="ECO:0000256" key="3">
    <source>
        <dbReference type="ARBA" id="ARBA00023082"/>
    </source>
</evidence>
<dbReference type="InterPro" id="IPR039425">
    <property type="entry name" value="RNA_pol_sigma-70-like"/>
</dbReference>
<sequence length="191" mass="22189">MGNTHQKAGKTVNGFRKNDSETMQATYQEVYPKVRTHILKNNGNEDQAKDIFQEAFVACWRNIKDGKFLEGNVSGYLFTIAKNKWTDFLRSSDYKKTINTDSQSFLTVVQDDPIPKEDILEEEQNRSAMQTALSQLGENCRSLLKMFYFERRSMEEISKEMGMAPSSARNQKYRCMEKLRSLSLQIKNNER</sequence>
<feature type="domain" description="RNA polymerase sigma factor 70 region 4 type 2" evidence="7">
    <location>
        <begin position="128"/>
        <end position="179"/>
    </location>
</feature>
<dbReference type="SUPFAM" id="SSF88946">
    <property type="entry name" value="Sigma2 domain of RNA polymerase sigma factors"/>
    <property type="match status" value="1"/>
</dbReference>
<dbReference type="InterPro" id="IPR013249">
    <property type="entry name" value="RNA_pol_sigma70_r4_t2"/>
</dbReference>
<keyword evidence="4" id="KW-0238">DNA-binding</keyword>
<feature type="domain" description="RNA polymerase sigma-70 region 2" evidence="6">
    <location>
        <begin position="27"/>
        <end position="92"/>
    </location>
</feature>
<keyword evidence="3" id="KW-0731">Sigma factor</keyword>
<dbReference type="InterPro" id="IPR014284">
    <property type="entry name" value="RNA_pol_sigma-70_dom"/>
</dbReference>
<evidence type="ECO:0000256" key="2">
    <source>
        <dbReference type="ARBA" id="ARBA00023015"/>
    </source>
</evidence>
<dbReference type="Proteomes" id="UP000321621">
    <property type="component" value="Unassembled WGS sequence"/>
</dbReference>
<dbReference type="AlphaFoldDB" id="A0A3A1NJ78"/>